<dbReference type="Proteomes" id="UP000261660">
    <property type="component" value="Unplaced"/>
</dbReference>
<dbReference type="STRING" id="56723.ENSLBEP00000023509"/>
<dbReference type="InParanoid" id="A0A3Q3FVW9"/>
<dbReference type="GO" id="GO:0045893">
    <property type="term" value="P:positive regulation of DNA-templated transcription"/>
    <property type="evidence" value="ECO:0007669"/>
    <property type="project" value="UniProtKB-ARBA"/>
</dbReference>
<reference evidence="7" key="2">
    <citation type="submission" date="2025-09" db="UniProtKB">
        <authorList>
            <consortium name="Ensembl"/>
        </authorList>
    </citation>
    <scope>IDENTIFICATION</scope>
</reference>
<dbReference type="GO" id="GO:0005634">
    <property type="term" value="C:nucleus"/>
    <property type="evidence" value="ECO:0007669"/>
    <property type="project" value="UniProtKB-SubCell"/>
</dbReference>
<protein>
    <recommendedName>
        <fullName evidence="6">Transcription factor Elf N-terminal domain-containing protein</fullName>
    </recommendedName>
</protein>
<dbReference type="Ensembl" id="ENSLBET00000024743.1">
    <property type="protein sequence ID" value="ENSLBEP00000023509.1"/>
    <property type="gene ID" value="ENSLBEG00000018047.1"/>
</dbReference>
<name>A0A3Q3FVW9_9LABR</name>
<evidence type="ECO:0000256" key="4">
    <source>
        <dbReference type="ARBA" id="ARBA00023163"/>
    </source>
</evidence>
<evidence type="ECO:0000256" key="3">
    <source>
        <dbReference type="ARBA" id="ARBA00023015"/>
    </source>
</evidence>
<keyword evidence="8" id="KW-1185">Reference proteome</keyword>
<evidence type="ECO:0000259" key="6">
    <source>
        <dbReference type="Pfam" id="PF12310"/>
    </source>
</evidence>
<dbReference type="Pfam" id="PF12310">
    <property type="entry name" value="Elf-1_N"/>
    <property type="match status" value="1"/>
</dbReference>
<keyword evidence="2" id="KW-0597">Phosphoprotein</keyword>
<keyword evidence="4" id="KW-0804">Transcription</keyword>
<sequence>MTSVVLVDTGGTVCEAEAAYEEEQEIDEAEDYPAVIVEEVPGASLAEEHYSGQVVVYQDEAYLMQEVGDEQEVETEGEVSPGWDLKQ</sequence>
<dbReference type="InterPro" id="IPR022084">
    <property type="entry name" value="TF_Elf_N"/>
</dbReference>
<evidence type="ECO:0000313" key="8">
    <source>
        <dbReference type="Proteomes" id="UP000261660"/>
    </source>
</evidence>
<dbReference type="GeneTree" id="ENSGT00990000203987"/>
<evidence type="ECO:0000256" key="2">
    <source>
        <dbReference type="ARBA" id="ARBA00022553"/>
    </source>
</evidence>
<dbReference type="AlphaFoldDB" id="A0A3Q3FVW9"/>
<proteinExistence type="predicted"/>
<feature type="domain" description="Transcription factor Elf N-terminal" evidence="6">
    <location>
        <begin position="4"/>
        <end position="76"/>
    </location>
</feature>
<keyword evidence="5" id="KW-0539">Nucleus</keyword>
<comment type="subcellular location">
    <subcellularLocation>
        <location evidence="1">Nucleus</location>
    </subcellularLocation>
</comment>
<evidence type="ECO:0000313" key="7">
    <source>
        <dbReference type="Ensembl" id="ENSLBEP00000023509.1"/>
    </source>
</evidence>
<organism evidence="7 8">
    <name type="scientific">Labrus bergylta</name>
    <name type="common">ballan wrasse</name>
    <dbReference type="NCBI Taxonomy" id="56723"/>
    <lineage>
        <taxon>Eukaryota</taxon>
        <taxon>Metazoa</taxon>
        <taxon>Chordata</taxon>
        <taxon>Craniata</taxon>
        <taxon>Vertebrata</taxon>
        <taxon>Euteleostomi</taxon>
        <taxon>Actinopterygii</taxon>
        <taxon>Neopterygii</taxon>
        <taxon>Teleostei</taxon>
        <taxon>Neoteleostei</taxon>
        <taxon>Acanthomorphata</taxon>
        <taxon>Eupercaria</taxon>
        <taxon>Labriformes</taxon>
        <taxon>Labridae</taxon>
        <taxon>Labrus</taxon>
    </lineage>
</organism>
<evidence type="ECO:0000256" key="5">
    <source>
        <dbReference type="ARBA" id="ARBA00023242"/>
    </source>
</evidence>
<keyword evidence="3" id="KW-0805">Transcription regulation</keyword>
<accession>A0A3Q3FVW9</accession>
<reference evidence="7" key="1">
    <citation type="submission" date="2025-08" db="UniProtKB">
        <authorList>
            <consortium name="Ensembl"/>
        </authorList>
    </citation>
    <scope>IDENTIFICATION</scope>
</reference>
<evidence type="ECO:0000256" key="1">
    <source>
        <dbReference type="ARBA" id="ARBA00004123"/>
    </source>
</evidence>